<protein>
    <submittedName>
        <fullName evidence="2">Uncharacterized protein</fullName>
    </submittedName>
</protein>
<dbReference type="Proteomes" id="UP000034646">
    <property type="component" value="Unassembled WGS sequence"/>
</dbReference>
<organism evidence="2 3">
    <name type="scientific">Candidatus Nomurabacteria bacterium GW2011_GWA2_43_15</name>
    <dbReference type="NCBI Taxonomy" id="1618738"/>
    <lineage>
        <taxon>Bacteria</taxon>
        <taxon>Candidatus Nomuraibacteriota</taxon>
    </lineage>
</organism>
<accession>A0A0G1DTR8</accession>
<evidence type="ECO:0000256" key="1">
    <source>
        <dbReference type="SAM" id="MobiDB-lite"/>
    </source>
</evidence>
<gene>
    <name evidence="2" type="ORF">UV76_C0004G0040</name>
</gene>
<reference evidence="2 3" key="1">
    <citation type="journal article" date="2015" name="Nature">
        <title>rRNA introns, odd ribosomes, and small enigmatic genomes across a large radiation of phyla.</title>
        <authorList>
            <person name="Brown C.T."/>
            <person name="Hug L.A."/>
            <person name="Thomas B.C."/>
            <person name="Sharon I."/>
            <person name="Castelle C.J."/>
            <person name="Singh A."/>
            <person name="Wilkins M.J."/>
            <person name="Williams K.H."/>
            <person name="Banfield J.F."/>
        </authorList>
    </citation>
    <scope>NUCLEOTIDE SEQUENCE [LARGE SCALE GENOMIC DNA]</scope>
</reference>
<feature type="region of interest" description="Disordered" evidence="1">
    <location>
        <begin position="106"/>
        <end position="127"/>
    </location>
</feature>
<name>A0A0G1DTR8_9BACT</name>
<comment type="caution">
    <text evidence="2">The sequence shown here is derived from an EMBL/GenBank/DDBJ whole genome shotgun (WGS) entry which is preliminary data.</text>
</comment>
<dbReference type="AlphaFoldDB" id="A0A0G1DTR8"/>
<evidence type="ECO:0000313" key="2">
    <source>
        <dbReference type="EMBL" id="KKT01008.1"/>
    </source>
</evidence>
<evidence type="ECO:0000313" key="3">
    <source>
        <dbReference type="Proteomes" id="UP000034646"/>
    </source>
</evidence>
<proteinExistence type="predicted"/>
<sequence length="127" mass="14207">MGIQQRGEKICLDAGCDHVALTTQFYAQDRGLDEPRVRGKVFARDEHRVGGWLESHTRPVLEERVPDCCLDDLGLVAAGDLDLPDHEAREGLVRGCLRAAADDDCRRDDGRNQNNETLEHGIPFWSP</sequence>
<dbReference type="EMBL" id="LCFS01000004">
    <property type="protein sequence ID" value="KKT01008.1"/>
    <property type="molecule type" value="Genomic_DNA"/>
</dbReference>